<evidence type="ECO:0000256" key="1">
    <source>
        <dbReference type="ARBA" id="ARBA00006484"/>
    </source>
</evidence>
<dbReference type="InterPro" id="IPR036291">
    <property type="entry name" value="NAD(P)-bd_dom_sf"/>
</dbReference>
<dbReference type="STRING" id="1522189.A0A316W5F5"/>
<evidence type="ECO:0000313" key="6">
    <source>
        <dbReference type="Proteomes" id="UP000245783"/>
    </source>
</evidence>
<dbReference type="PRINTS" id="PR00081">
    <property type="entry name" value="GDHRDH"/>
</dbReference>
<organism evidence="5 6">
    <name type="scientific">Ceraceosorus guamensis</name>
    <dbReference type="NCBI Taxonomy" id="1522189"/>
    <lineage>
        <taxon>Eukaryota</taxon>
        <taxon>Fungi</taxon>
        <taxon>Dikarya</taxon>
        <taxon>Basidiomycota</taxon>
        <taxon>Ustilaginomycotina</taxon>
        <taxon>Exobasidiomycetes</taxon>
        <taxon>Ceraceosorales</taxon>
        <taxon>Ceraceosoraceae</taxon>
        <taxon>Ceraceosorus</taxon>
    </lineage>
</organism>
<reference evidence="5 6" key="1">
    <citation type="journal article" date="2018" name="Mol. Biol. Evol.">
        <title>Broad Genomic Sampling Reveals a Smut Pathogenic Ancestry of the Fungal Clade Ustilaginomycotina.</title>
        <authorList>
            <person name="Kijpornyongpan T."/>
            <person name="Mondo S.J."/>
            <person name="Barry K."/>
            <person name="Sandor L."/>
            <person name="Lee J."/>
            <person name="Lipzen A."/>
            <person name="Pangilinan J."/>
            <person name="LaButti K."/>
            <person name="Hainaut M."/>
            <person name="Henrissat B."/>
            <person name="Grigoriev I.V."/>
            <person name="Spatafora J.W."/>
            <person name="Aime M.C."/>
        </authorList>
    </citation>
    <scope>NUCLEOTIDE SEQUENCE [LARGE SCALE GENOMIC DNA]</scope>
    <source>
        <strain evidence="5 6">MCA 4658</strain>
    </source>
</reference>
<dbReference type="OrthoDB" id="9876299at2759"/>
<keyword evidence="2" id="KW-0521">NADP</keyword>
<dbReference type="InParanoid" id="A0A316W5F5"/>
<dbReference type="InterPro" id="IPR020904">
    <property type="entry name" value="Sc_DH/Rdtase_CS"/>
</dbReference>
<keyword evidence="6" id="KW-1185">Reference proteome</keyword>
<dbReference type="GeneID" id="37034969"/>
<dbReference type="Proteomes" id="UP000245783">
    <property type="component" value="Unassembled WGS sequence"/>
</dbReference>
<evidence type="ECO:0000256" key="2">
    <source>
        <dbReference type="ARBA" id="ARBA00022857"/>
    </source>
</evidence>
<sequence>MASSQPVVLVTGASRGLGLAIAQQLLSQGSNVLTLSRSLTPELSSLSEQKHKDDAEILTHQGSVNSEKDTQEGVKKALEKWQRLDGVILNAGVIDFARISDVTPSSFAEQIQTNLSSLIVTLHYTLPHLRKSPTGQGKVVFVSSGASVGNTAGWSAYNAGKAGMNAIARTLASEEPSLAVWAVRPGVVATEMQTQIRSSGKESMDAASYDKFSGMHRDGTLLPPEQPGHVLAALAIRGTRDDPKGADGQGAGAKGGYIDWSSEELKSFRLQ</sequence>
<gene>
    <name evidence="5" type="ORF">IE81DRAFT_320668</name>
</gene>
<evidence type="ECO:0000313" key="5">
    <source>
        <dbReference type="EMBL" id="PWN45069.1"/>
    </source>
</evidence>
<dbReference type="SMART" id="SM00822">
    <property type="entry name" value="PKS_KR"/>
    <property type="match status" value="1"/>
</dbReference>
<proteinExistence type="inferred from homology"/>
<dbReference type="EMBL" id="KZ819357">
    <property type="protein sequence ID" value="PWN45069.1"/>
    <property type="molecule type" value="Genomic_DNA"/>
</dbReference>
<dbReference type="PROSITE" id="PS00061">
    <property type="entry name" value="ADH_SHORT"/>
    <property type="match status" value="1"/>
</dbReference>
<evidence type="ECO:0000256" key="3">
    <source>
        <dbReference type="ARBA" id="ARBA00023002"/>
    </source>
</evidence>
<comment type="similarity">
    <text evidence="1">Belongs to the short-chain dehydrogenases/reductases (SDR) family.</text>
</comment>
<feature type="domain" description="Ketoreductase" evidence="4">
    <location>
        <begin position="6"/>
        <end position="186"/>
    </location>
</feature>
<dbReference type="AlphaFoldDB" id="A0A316W5F5"/>
<evidence type="ECO:0000259" key="4">
    <source>
        <dbReference type="SMART" id="SM00822"/>
    </source>
</evidence>
<dbReference type="FunCoup" id="A0A316W5F5">
    <property type="interactions" value="19"/>
</dbReference>
<dbReference type="PANTHER" id="PTHR43008">
    <property type="entry name" value="BENZIL REDUCTASE"/>
    <property type="match status" value="1"/>
</dbReference>
<dbReference type="InterPro" id="IPR002347">
    <property type="entry name" value="SDR_fam"/>
</dbReference>
<protein>
    <submittedName>
        <fullName evidence="5">NAD(P)-binding protein</fullName>
    </submittedName>
</protein>
<dbReference type="PANTHER" id="PTHR43008:SF8">
    <property type="entry name" value="BENZIL REDUCTASE ((S)-BENZOIN FORMING) IRC24"/>
    <property type="match status" value="1"/>
</dbReference>
<dbReference type="InterPro" id="IPR057326">
    <property type="entry name" value="KR_dom"/>
</dbReference>
<name>A0A316W5F5_9BASI</name>
<dbReference type="RefSeq" id="XP_025372229.1">
    <property type="nucleotide sequence ID" value="XM_025513099.1"/>
</dbReference>
<keyword evidence="3" id="KW-0560">Oxidoreductase</keyword>
<dbReference type="GO" id="GO:0050664">
    <property type="term" value="F:oxidoreductase activity, acting on NAD(P)H, oxygen as acceptor"/>
    <property type="evidence" value="ECO:0007669"/>
    <property type="project" value="TreeGrafter"/>
</dbReference>
<dbReference type="SUPFAM" id="SSF51735">
    <property type="entry name" value="NAD(P)-binding Rossmann-fold domains"/>
    <property type="match status" value="1"/>
</dbReference>
<accession>A0A316W5F5</accession>
<dbReference type="Gene3D" id="3.40.50.720">
    <property type="entry name" value="NAD(P)-binding Rossmann-like Domain"/>
    <property type="match status" value="1"/>
</dbReference>
<dbReference type="Pfam" id="PF00106">
    <property type="entry name" value="adh_short"/>
    <property type="match status" value="1"/>
</dbReference>
<dbReference type="GO" id="GO:0016616">
    <property type="term" value="F:oxidoreductase activity, acting on the CH-OH group of donors, NAD or NADP as acceptor"/>
    <property type="evidence" value="ECO:0007669"/>
    <property type="project" value="UniProtKB-ARBA"/>
</dbReference>